<reference evidence="2 3" key="1">
    <citation type="submission" date="2018-09" db="EMBL/GenBank/DDBJ databases">
        <title>Genome sequencing of strain 2DFW10M-5.</title>
        <authorList>
            <person name="Heo J."/>
            <person name="Kim S.-J."/>
            <person name="Kwon S.-W."/>
        </authorList>
    </citation>
    <scope>NUCLEOTIDE SEQUENCE [LARGE SCALE GENOMIC DNA]</scope>
    <source>
        <strain evidence="2 3">2DFW10M-5</strain>
    </source>
</reference>
<organism evidence="2 3">
    <name type="scientific">Gryllotalpicola protaetiae</name>
    <dbReference type="NCBI Taxonomy" id="2419771"/>
    <lineage>
        <taxon>Bacteria</taxon>
        <taxon>Bacillati</taxon>
        <taxon>Actinomycetota</taxon>
        <taxon>Actinomycetes</taxon>
        <taxon>Micrococcales</taxon>
        <taxon>Microbacteriaceae</taxon>
        <taxon>Gryllotalpicola</taxon>
    </lineage>
</organism>
<name>A0A387C2F8_9MICO</name>
<dbReference type="EMBL" id="CP032624">
    <property type="protein sequence ID" value="AYG04711.1"/>
    <property type="molecule type" value="Genomic_DNA"/>
</dbReference>
<evidence type="ECO:0000256" key="1">
    <source>
        <dbReference type="SAM" id="SignalP"/>
    </source>
</evidence>
<keyword evidence="1" id="KW-0732">Signal</keyword>
<evidence type="ECO:0008006" key="4">
    <source>
        <dbReference type="Google" id="ProtNLM"/>
    </source>
</evidence>
<dbReference type="OrthoDB" id="4401005at2"/>
<dbReference type="AlphaFoldDB" id="A0A387C2F8"/>
<accession>A0A387C2F8</accession>
<feature type="signal peptide" evidence="1">
    <location>
        <begin position="1"/>
        <end position="22"/>
    </location>
</feature>
<evidence type="ECO:0000313" key="2">
    <source>
        <dbReference type="EMBL" id="AYG04711.1"/>
    </source>
</evidence>
<evidence type="ECO:0000313" key="3">
    <source>
        <dbReference type="Proteomes" id="UP000275069"/>
    </source>
</evidence>
<sequence>MRRTLTALALAAAAAFALTGCASGEPTVGTGPTHAVAVSPSPAVTSAADCTGVFVTVQFGLLGADDVNACAPASAPLTAAAALKAVGVTTEGTQQYGDQVVCRVNGEPSASKPIDVPGQAPYTEKCAGMPAAFAYWAVWVRDSAAGQWDYAQSGITTEQLKPGQTLGVKFTTGSDTTPPQG</sequence>
<dbReference type="KEGG" id="gry:D7I44_15040"/>
<dbReference type="PROSITE" id="PS51257">
    <property type="entry name" value="PROKAR_LIPOPROTEIN"/>
    <property type="match status" value="1"/>
</dbReference>
<proteinExistence type="predicted"/>
<feature type="chain" id="PRO_5038590886" description="Lipoprotein" evidence="1">
    <location>
        <begin position="23"/>
        <end position="181"/>
    </location>
</feature>
<dbReference type="RefSeq" id="WP_120790239.1">
    <property type="nucleotide sequence ID" value="NZ_CP032624.1"/>
</dbReference>
<keyword evidence="3" id="KW-1185">Reference proteome</keyword>
<protein>
    <recommendedName>
        <fullName evidence="4">Lipoprotein</fullName>
    </recommendedName>
</protein>
<gene>
    <name evidence="2" type="ORF">D7I44_15040</name>
</gene>
<dbReference type="Proteomes" id="UP000275069">
    <property type="component" value="Chromosome"/>
</dbReference>